<dbReference type="RefSeq" id="WP_407030451.1">
    <property type="nucleotide sequence ID" value="NZ_JAQGEF010000004.1"/>
</dbReference>
<gene>
    <name evidence="2" type="ORF">O3P16_04855</name>
</gene>
<comment type="caution">
    <text evidence="2">The sequence shown here is derived from an EMBL/GenBank/DDBJ whole genome shotgun (WGS) entry which is preliminary data.</text>
</comment>
<feature type="transmembrane region" description="Helical" evidence="1">
    <location>
        <begin position="79"/>
        <end position="100"/>
    </location>
</feature>
<name>A0ABT4UGZ9_9BACT</name>
<proteinExistence type="predicted"/>
<accession>A0ABT4UGZ9</accession>
<reference evidence="2 3" key="1">
    <citation type="submission" date="2022-12" db="EMBL/GenBank/DDBJ databases">
        <title>Chitinophagaceae gen. sp. nov., a new member of the family Chitinophagaceae, isolated from soil in a chemical factory.</title>
        <authorList>
            <person name="Ke Z."/>
        </authorList>
    </citation>
    <scope>NUCLEOTIDE SEQUENCE [LARGE SCALE GENOMIC DNA]</scope>
    <source>
        <strain evidence="2 3">LY-5</strain>
    </source>
</reference>
<keyword evidence="3" id="KW-1185">Reference proteome</keyword>
<evidence type="ECO:0000313" key="3">
    <source>
        <dbReference type="Proteomes" id="UP001210231"/>
    </source>
</evidence>
<keyword evidence="1" id="KW-1133">Transmembrane helix</keyword>
<feature type="transmembrane region" description="Helical" evidence="1">
    <location>
        <begin position="52"/>
        <end position="72"/>
    </location>
</feature>
<dbReference type="Proteomes" id="UP001210231">
    <property type="component" value="Unassembled WGS sequence"/>
</dbReference>
<sequence length="101" mass="11571">MAGNIIKTNKISFGVVVGFLVPILSLFIYYFIKFRLFSIGDFFRLLINNKPFLTGVTIICLVLNIIVFTLYINSNRDKTAIGIFISTFLYAGTSIIYKYFF</sequence>
<keyword evidence="1" id="KW-0472">Membrane</keyword>
<feature type="transmembrane region" description="Helical" evidence="1">
    <location>
        <begin position="12"/>
        <end position="32"/>
    </location>
</feature>
<protein>
    <submittedName>
        <fullName evidence="2">Uncharacterized protein</fullName>
    </submittedName>
</protein>
<evidence type="ECO:0000313" key="2">
    <source>
        <dbReference type="EMBL" id="MDA3614124.1"/>
    </source>
</evidence>
<dbReference type="EMBL" id="JAQGEF010000004">
    <property type="protein sequence ID" value="MDA3614124.1"/>
    <property type="molecule type" value="Genomic_DNA"/>
</dbReference>
<keyword evidence="1" id="KW-0812">Transmembrane</keyword>
<evidence type="ECO:0000256" key="1">
    <source>
        <dbReference type="SAM" id="Phobius"/>
    </source>
</evidence>
<organism evidence="2 3">
    <name type="scientific">Polluticaenibacter yanchengensis</name>
    <dbReference type="NCBI Taxonomy" id="3014562"/>
    <lineage>
        <taxon>Bacteria</taxon>
        <taxon>Pseudomonadati</taxon>
        <taxon>Bacteroidota</taxon>
        <taxon>Chitinophagia</taxon>
        <taxon>Chitinophagales</taxon>
        <taxon>Chitinophagaceae</taxon>
        <taxon>Polluticaenibacter</taxon>
    </lineage>
</organism>